<accession>A0A1F7X8S2</accession>
<reference evidence="1 2" key="1">
    <citation type="journal article" date="2016" name="Nat. Commun.">
        <title>Thousands of microbial genomes shed light on interconnected biogeochemical processes in an aquifer system.</title>
        <authorList>
            <person name="Anantharaman K."/>
            <person name="Brown C.T."/>
            <person name="Hug L.A."/>
            <person name="Sharon I."/>
            <person name="Castelle C.J."/>
            <person name="Probst A.J."/>
            <person name="Thomas B.C."/>
            <person name="Singh A."/>
            <person name="Wilkins M.J."/>
            <person name="Karaoz U."/>
            <person name="Brodie E.L."/>
            <person name="Williams K.H."/>
            <person name="Hubbard S.S."/>
            <person name="Banfield J.F."/>
        </authorList>
    </citation>
    <scope>NUCLEOTIDE SEQUENCE [LARGE SCALE GENOMIC DNA]</scope>
</reference>
<dbReference type="EMBL" id="MGFS01000017">
    <property type="protein sequence ID" value="OGM11432.1"/>
    <property type="molecule type" value="Genomic_DNA"/>
</dbReference>
<protein>
    <recommendedName>
        <fullName evidence="3">HD domain-containing protein</fullName>
    </recommendedName>
</protein>
<dbReference type="SUPFAM" id="SSF109604">
    <property type="entry name" value="HD-domain/PDEase-like"/>
    <property type="match status" value="1"/>
</dbReference>
<evidence type="ECO:0008006" key="3">
    <source>
        <dbReference type="Google" id="ProtNLM"/>
    </source>
</evidence>
<dbReference type="Proteomes" id="UP000177053">
    <property type="component" value="Unassembled WGS sequence"/>
</dbReference>
<sequence length="185" mass="20715">MIDTHLIKEVKNFVYSQKYPSRFHIDLSKQKGQQLAKGLGANGKIVLLGTLLMDCMLSKAISEGKLSKHIGMSERKANQLLSKYSDISEGEKENILCCIREHHGVKKFSSLEAEICCNADCYRFASIAGVIGGIKSSGEIGVEEIVELYKNKLDEKWGALSIGVCKIELKPQYRAIKNFLENFRK</sequence>
<organism evidence="1 2">
    <name type="scientific">Candidatus Woesebacteria bacterium RBG_16_34_12</name>
    <dbReference type="NCBI Taxonomy" id="1802480"/>
    <lineage>
        <taxon>Bacteria</taxon>
        <taxon>Candidatus Woeseibacteriota</taxon>
    </lineage>
</organism>
<name>A0A1F7X8S2_9BACT</name>
<comment type="caution">
    <text evidence="1">The sequence shown here is derived from an EMBL/GenBank/DDBJ whole genome shotgun (WGS) entry which is preliminary data.</text>
</comment>
<evidence type="ECO:0000313" key="1">
    <source>
        <dbReference type="EMBL" id="OGM11432.1"/>
    </source>
</evidence>
<dbReference type="Gene3D" id="1.10.3210.10">
    <property type="entry name" value="Hypothetical protein af1432"/>
    <property type="match status" value="1"/>
</dbReference>
<evidence type="ECO:0000313" key="2">
    <source>
        <dbReference type="Proteomes" id="UP000177053"/>
    </source>
</evidence>
<gene>
    <name evidence="1" type="ORF">A2Z22_00945</name>
</gene>
<proteinExistence type="predicted"/>
<dbReference type="AlphaFoldDB" id="A0A1F7X8S2"/>